<sequence>MQQVLQFGDRYHVLSKKGQGSYGVVYVAEDWVQEGHRVAIKTPVLKREIDVLASLSHPQIPSFLGSGQDERGNLFLVMELLDAEPLKAFLQEERKLHLSEWSDVLVQLMGIFHYLQLRAVSYEDLHIGNLLRAPETGCLYLVDFGHAVLLSRDASINFGFSRKILQLIYEGLLDGLEAEQRDAVLQWVDWMYLTYETNPHVEWLREQWMRFVVALEQEMAPREEASYTSNLLEPSTQLLNHTKSLEE</sequence>
<accession>A0A8J3IYA2</accession>
<dbReference type="AlphaFoldDB" id="A0A8J3IYA2"/>
<dbReference type="SUPFAM" id="SSF56112">
    <property type="entry name" value="Protein kinase-like (PK-like)"/>
    <property type="match status" value="1"/>
</dbReference>
<dbReference type="EMBL" id="BNJK01000003">
    <property type="protein sequence ID" value="GHP00701.1"/>
    <property type="molecule type" value="Genomic_DNA"/>
</dbReference>
<feature type="domain" description="Protein kinase" evidence="1">
    <location>
        <begin position="11"/>
        <end position="247"/>
    </location>
</feature>
<evidence type="ECO:0000259" key="1">
    <source>
        <dbReference type="PROSITE" id="PS50011"/>
    </source>
</evidence>
<reference evidence="2" key="1">
    <citation type="submission" date="2020-10" db="EMBL/GenBank/DDBJ databases">
        <title>Taxonomic study of unclassified bacteria belonging to the class Ktedonobacteria.</title>
        <authorList>
            <person name="Yabe S."/>
            <person name="Wang C.M."/>
            <person name="Zheng Y."/>
            <person name="Sakai Y."/>
            <person name="Cavaletti L."/>
            <person name="Monciardini P."/>
            <person name="Donadio S."/>
        </authorList>
    </citation>
    <scope>NUCLEOTIDE SEQUENCE</scope>
    <source>
        <strain evidence="2">ID150040</strain>
    </source>
</reference>
<dbReference type="PROSITE" id="PS50011">
    <property type="entry name" value="PROTEIN_KINASE_DOM"/>
    <property type="match status" value="1"/>
</dbReference>
<dbReference type="InterPro" id="IPR000719">
    <property type="entry name" value="Prot_kinase_dom"/>
</dbReference>
<organism evidence="2 3">
    <name type="scientific">Reticulibacter mediterranei</name>
    <dbReference type="NCBI Taxonomy" id="2778369"/>
    <lineage>
        <taxon>Bacteria</taxon>
        <taxon>Bacillati</taxon>
        <taxon>Chloroflexota</taxon>
        <taxon>Ktedonobacteria</taxon>
        <taxon>Ktedonobacterales</taxon>
        <taxon>Reticulibacteraceae</taxon>
        <taxon>Reticulibacter</taxon>
    </lineage>
</organism>
<evidence type="ECO:0000313" key="2">
    <source>
        <dbReference type="EMBL" id="GHP00701.1"/>
    </source>
</evidence>
<evidence type="ECO:0000313" key="3">
    <source>
        <dbReference type="Proteomes" id="UP000597444"/>
    </source>
</evidence>
<dbReference type="SMART" id="SM00220">
    <property type="entry name" value="S_TKc"/>
    <property type="match status" value="1"/>
</dbReference>
<proteinExistence type="predicted"/>
<protein>
    <recommendedName>
        <fullName evidence="1">Protein kinase domain-containing protein</fullName>
    </recommendedName>
</protein>
<keyword evidence="3" id="KW-1185">Reference proteome</keyword>
<name>A0A8J3IYA2_9CHLR</name>
<dbReference type="Gene3D" id="1.10.510.10">
    <property type="entry name" value="Transferase(Phosphotransferase) domain 1"/>
    <property type="match status" value="1"/>
</dbReference>
<dbReference type="GO" id="GO:0004672">
    <property type="term" value="F:protein kinase activity"/>
    <property type="evidence" value="ECO:0007669"/>
    <property type="project" value="InterPro"/>
</dbReference>
<dbReference type="Pfam" id="PF00069">
    <property type="entry name" value="Pkinase"/>
    <property type="match status" value="1"/>
</dbReference>
<comment type="caution">
    <text evidence="2">The sequence shown here is derived from an EMBL/GenBank/DDBJ whole genome shotgun (WGS) entry which is preliminary data.</text>
</comment>
<dbReference type="PANTHER" id="PTHR24347">
    <property type="entry name" value="SERINE/THREONINE-PROTEIN KINASE"/>
    <property type="match status" value="1"/>
</dbReference>
<dbReference type="InterPro" id="IPR011009">
    <property type="entry name" value="Kinase-like_dom_sf"/>
</dbReference>
<gene>
    <name evidence="2" type="ORF">KSF_107480</name>
</gene>
<dbReference type="GO" id="GO:0005524">
    <property type="term" value="F:ATP binding"/>
    <property type="evidence" value="ECO:0007669"/>
    <property type="project" value="InterPro"/>
</dbReference>
<dbReference type="Proteomes" id="UP000597444">
    <property type="component" value="Unassembled WGS sequence"/>
</dbReference>
<dbReference type="RefSeq" id="WP_220211288.1">
    <property type="nucleotide sequence ID" value="NZ_BNJK01000003.1"/>
</dbReference>